<dbReference type="Proteomes" id="UP000198703">
    <property type="component" value="Unassembled WGS sequence"/>
</dbReference>
<dbReference type="Gene3D" id="3.40.50.2300">
    <property type="match status" value="2"/>
</dbReference>
<accession>A0A1H3XHP9</accession>
<name>A0A1H3XHP9_9RHOB</name>
<dbReference type="InterPro" id="IPR028082">
    <property type="entry name" value="Peripla_BP_I"/>
</dbReference>
<organism evidence="5 6">
    <name type="scientific">Rubrimonas cliftonensis</name>
    <dbReference type="NCBI Taxonomy" id="89524"/>
    <lineage>
        <taxon>Bacteria</taxon>
        <taxon>Pseudomonadati</taxon>
        <taxon>Pseudomonadota</taxon>
        <taxon>Alphaproteobacteria</taxon>
        <taxon>Rhodobacterales</taxon>
        <taxon>Paracoccaceae</taxon>
        <taxon>Rubrimonas</taxon>
    </lineage>
</organism>
<proteinExistence type="inferred from homology"/>
<dbReference type="RefSeq" id="WP_093249400.1">
    <property type="nucleotide sequence ID" value="NZ_FNQM01000002.1"/>
</dbReference>
<evidence type="ECO:0000313" key="5">
    <source>
        <dbReference type="EMBL" id="SDZ98152.1"/>
    </source>
</evidence>
<feature type="domain" description="Periplasmic binding protein" evidence="4">
    <location>
        <begin position="66"/>
        <end position="319"/>
    </location>
</feature>
<dbReference type="GO" id="GO:0030246">
    <property type="term" value="F:carbohydrate binding"/>
    <property type="evidence" value="ECO:0007669"/>
    <property type="project" value="UniProtKB-ARBA"/>
</dbReference>
<keyword evidence="6" id="KW-1185">Reference proteome</keyword>
<evidence type="ECO:0000256" key="1">
    <source>
        <dbReference type="ARBA" id="ARBA00004196"/>
    </source>
</evidence>
<dbReference type="InterPro" id="IPR025997">
    <property type="entry name" value="SBP_2_dom"/>
</dbReference>
<reference evidence="5 6" key="1">
    <citation type="submission" date="2016-10" db="EMBL/GenBank/DDBJ databases">
        <authorList>
            <person name="de Groot N.N."/>
        </authorList>
    </citation>
    <scope>NUCLEOTIDE SEQUENCE [LARGE SCALE GENOMIC DNA]</scope>
    <source>
        <strain evidence="5 6">DSM 15345</strain>
    </source>
</reference>
<dbReference type="PANTHER" id="PTHR46847:SF1">
    <property type="entry name" value="D-ALLOSE-BINDING PERIPLASMIC PROTEIN-RELATED"/>
    <property type="match status" value="1"/>
</dbReference>
<dbReference type="CDD" id="cd01536">
    <property type="entry name" value="PBP1_ABC_sugar_binding-like"/>
    <property type="match status" value="1"/>
</dbReference>
<dbReference type="STRING" id="89524.SAMN05444370_102404"/>
<evidence type="ECO:0000256" key="2">
    <source>
        <dbReference type="ARBA" id="ARBA00007639"/>
    </source>
</evidence>
<dbReference type="PROSITE" id="PS51318">
    <property type="entry name" value="TAT"/>
    <property type="match status" value="1"/>
</dbReference>
<comment type="similarity">
    <text evidence="2">Belongs to the bacterial solute-binding protein 2 family.</text>
</comment>
<dbReference type="OrthoDB" id="9804917at2"/>
<sequence>MKEKSPRDDAQLTAIAGDGAAADPSRRDLFRAVGATAMAGALFASAGFDPALAQELKASSRPLRAAFSNAGLQATWCAQGKQAAEAWGRLMNVEVVWFDGELSATKQRASIDNMAAQDWDFVAIQTFGIGTLTDPIRRMIDKGTPVIAMDTMVAPEGQVDIHTFIAPDNVMMGSVVTAQLLSAAGGAGDVVMTQGALGHSGAQGRAKGFKQIMASYPEMRLVDEQPADWDVTKVARIWDSVLTQHGDIKAAFFHNDDMALAARRVMDAKGRGDIIIAGVDAMPPAVNAVMEGKMLATVRNPSCRIHGWAVAAGVAAVAGGEKRGEDIPSFILADGPVITQETAAGHLWLQKHFLI</sequence>
<dbReference type="InterPro" id="IPR006311">
    <property type="entry name" value="TAT_signal"/>
</dbReference>
<gene>
    <name evidence="5" type="ORF">SAMN05444370_102404</name>
</gene>
<dbReference type="Pfam" id="PF13407">
    <property type="entry name" value="Peripla_BP_4"/>
    <property type="match status" value="1"/>
</dbReference>
<dbReference type="EMBL" id="FNQM01000002">
    <property type="protein sequence ID" value="SDZ98152.1"/>
    <property type="molecule type" value="Genomic_DNA"/>
</dbReference>
<dbReference type="GO" id="GO:0030313">
    <property type="term" value="C:cell envelope"/>
    <property type="evidence" value="ECO:0007669"/>
    <property type="project" value="UniProtKB-SubCell"/>
</dbReference>
<dbReference type="PANTHER" id="PTHR46847">
    <property type="entry name" value="D-ALLOSE-BINDING PERIPLASMIC PROTEIN-RELATED"/>
    <property type="match status" value="1"/>
</dbReference>
<dbReference type="AlphaFoldDB" id="A0A1H3XHP9"/>
<keyword evidence="3" id="KW-0732">Signal</keyword>
<protein>
    <submittedName>
        <fullName evidence="5">Monosaccharide ABC transporter substrate-binding protein, CUT2 family</fullName>
    </submittedName>
</protein>
<evidence type="ECO:0000259" key="4">
    <source>
        <dbReference type="Pfam" id="PF13407"/>
    </source>
</evidence>
<comment type="subcellular location">
    <subcellularLocation>
        <location evidence="1">Cell envelope</location>
    </subcellularLocation>
</comment>
<evidence type="ECO:0000256" key="3">
    <source>
        <dbReference type="ARBA" id="ARBA00022729"/>
    </source>
</evidence>
<dbReference type="SUPFAM" id="SSF53822">
    <property type="entry name" value="Periplasmic binding protein-like I"/>
    <property type="match status" value="1"/>
</dbReference>
<evidence type="ECO:0000313" key="6">
    <source>
        <dbReference type="Proteomes" id="UP000198703"/>
    </source>
</evidence>